<dbReference type="GO" id="GO:0004301">
    <property type="term" value="F:epoxide hydrolase activity"/>
    <property type="evidence" value="ECO:0007669"/>
    <property type="project" value="TreeGrafter"/>
</dbReference>
<dbReference type="Gene3D" id="3.40.50.1820">
    <property type="entry name" value="alpha/beta hydrolase"/>
    <property type="match status" value="1"/>
</dbReference>
<dbReference type="PANTHER" id="PTHR42977:SF3">
    <property type="entry name" value="AB HYDROLASE-1 DOMAIN-CONTAINING PROTEIN"/>
    <property type="match status" value="1"/>
</dbReference>
<feature type="domain" description="AB hydrolase-1" evidence="2">
    <location>
        <begin position="49"/>
        <end position="286"/>
    </location>
</feature>
<evidence type="ECO:0000313" key="3">
    <source>
        <dbReference type="EMBL" id="KKL77247.1"/>
    </source>
</evidence>
<evidence type="ECO:0000259" key="2">
    <source>
        <dbReference type="Pfam" id="PF00561"/>
    </source>
</evidence>
<keyword evidence="1" id="KW-0378">Hydrolase</keyword>
<dbReference type="NCBIfam" id="NF002043">
    <property type="entry name" value="PRK00870.1"/>
    <property type="match status" value="1"/>
</dbReference>
<dbReference type="Pfam" id="PF00561">
    <property type="entry name" value="Abhydrolase_1"/>
    <property type="match status" value="1"/>
</dbReference>
<dbReference type="InterPro" id="IPR000073">
    <property type="entry name" value="AB_hydrolase_1"/>
</dbReference>
<protein>
    <recommendedName>
        <fullName evidence="2">AB hydrolase-1 domain-containing protein</fullName>
    </recommendedName>
</protein>
<reference evidence="3" key="1">
    <citation type="journal article" date="2015" name="Nature">
        <title>Complex archaea that bridge the gap between prokaryotes and eukaryotes.</title>
        <authorList>
            <person name="Spang A."/>
            <person name="Saw J.H."/>
            <person name="Jorgensen S.L."/>
            <person name="Zaremba-Niedzwiedzka K."/>
            <person name="Martijn J."/>
            <person name="Lind A.E."/>
            <person name="van Eijk R."/>
            <person name="Schleper C."/>
            <person name="Guy L."/>
            <person name="Ettema T.J."/>
        </authorList>
    </citation>
    <scope>NUCLEOTIDE SEQUENCE</scope>
</reference>
<sequence>MVEFVRTPEERFENIPNFPYKPYYAEDLKGYEELRLCYYDEGPKDSKEVFFCLHGEPTWSYLYRKMIPIFLKAGYRIVALDYFGFGRSDKPIEDEVYTFDFHRNSLIEFIKFLDLDNIALVCQDWGGLFGLTLPMEFPNNFKHLIIMNTILGTGDFEISQGFKAFRQFMSGNLDLEAGRLIQSVTQHLTPEEVAAYDAPFLDVKYKAGIRRFPQLVPTSYDAPGAEISRKARDWFQKDWTGESFMAVGMADPVMGLPMMEILREIIPRCPEPIELKDASHFVQEWGDIVAKEALKAFNL</sequence>
<dbReference type="InterPro" id="IPR029058">
    <property type="entry name" value="AB_hydrolase_fold"/>
</dbReference>
<dbReference type="PANTHER" id="PTHR42977">
    <property type="entry name" value="HYDROLASE-RELATED"/>
    <property type="match status" value="1"/>
</dbReference>
<gene>
    <name evidence="3" type="ORF">LCGC14_2036800</name>
</gene>
<name>A0A0F9HQ61_9ZZZZ</name>
<dbReference type="SUPFAM" id="SSF53474">
    <property type="entry name" value="alpha/beta-Hydrolases"/>
    <property type="match status" value="1"/>
</dbReference>
<dbReference type="PRINTS" id="PR00111">
    <property type="entry name" value="ABHYDROLASE"/>
</dbReference>
<dbReference type="PRINTS" id="PR00412">
    <property type="entry name" value="EPOXHYDRLASE"/>
</dbReference>
<organism evidence="3">
    <name type="scientific">marine sediment metagenome</name>
    <dbReference type="NCBI Taxonomy" id="412755"/>
    <lineage>
        <taxon>unclassified sequences</taxon>
        <taxon>metagenomes</taxon>
        <taxon>ecological metagenomes</taxon>
    </lineage>
</organism>
<dbReference type="EMBL" id="LAZR01023809">
    <property type="protein sequence ID" value="KKL77247.1"/>
    <property type="molecule type" value="Genomic_DNA"/>
</dbReference>
<accession>A0A0F9HQ61</accession>
<dbReference type="InterPro" id="IPR000639">
    <property type="entry name" value="Epox_hydrolase-like"/>
</dbReference>
<comment type="caution">
    <text evidence="3">The sequence shown here is derived from an EMBL/GenBank/DDBJ whole genome shotgun (WGS) entry which is preliminary data.</text>
</comment>
<evidence type="ECO:0000256" key="1">
    <source>
        <dbReference type="ARBA" id="ARBA00022801"/>
    </source>
</evidence>
<proteinExistence type="predicted"/>
<dbReference type="InterPro" id="IPR051340">
    <property type="entry name" value="Haloalkane_dehalogenase"/>
</dbReference>
<dbReference type="AlphaFoldDB" id="A0A0F9HQ61"/>